<gene>
    <name evidence="1" type="ORF">D6C84_01042</name>
</gene>
<comment type="caution">
    <text evidence="1">The sequence shown here is derived from an EMBL/GenBank/DDBJ whole genome shotgun (WGS) entry which is preliminary data.</text>
</comment>
<reference evidence="1 2" key="1">
    <citation type="submission" date="2018-10" db="EMBL/GenBank/DDBJ databases">
        <title>Fifty Aureobasidium pullulans genomes reveal a recombining polyextremotolerant generalist.</title>
        <authorList>
            <person name="Gostincar C."/>
            <person name="Turk M."/>
            <person name="Zajc J."/>
            <person name="Gunde-Cimerman N."/>
        </authorList>
    </citation>
    <scope>NUCLEOTIDE SEQUENCE [LARGE SCALE GENOMIC DNA]</scope>
    <source>
        <strain evidence="1 2">EXF-3403</strain>
    </source>
</reference>
<accession>A0A4S9Y995</accession>
<evidence type="ECO:0000313" key="1">
    <source>
        <dbReference type="EMBL" id="THZ88311.1"/>
    </source>
</evidence>
<organism evidence="1 2">
    <name type="scientific">Aureobasidium pullulans</name>
    <name type="common">Black yeast</name>
    <name type="synonym">Pullularia pullulans</name>
    <dbReference type="NCBI Taxonomy" id="5580"/>
    <lineage>
        <taxon>Eukaryota</taxon>
        <taxon>Fungi</taxon>
        <taxon>Dikarya</taxon>
        <taxon>Ascomycota</taxon>
        <taxon>Pezizomycotina</taxon>
        <taxon>Dothideomycetes</taxon>
        <taxon>Dothideomycetidae</taxon>
        <taxon>Dothideales</taxon>
        <taxon>Saccotheciaceae</taxon>
        <taxon>Aureobasidium</taxon>
    </lineage>
</organism>
<dbReference type="AlphaFoldDB" id="A0A4S9Y995"/>
<dbReference type="Proteomes" id="UP000310039">
    <property type="component" value="Unassembled WGS sequence"/>
</dbReference>
<evidence type="ECO:0000313" key="2">
    <source>
        <dbReference type="Proteomes" id="UP000310039"/>
    </source>
</evidence>
<protein>
    <submittedName>
        <fullName evidence="1">Uncharacterized protein</fullName>
    </submittedName>
</protein>
<dbReference type="EMBL" id="QZBT01000008">
    <property type="protein sequence ID" value="THZ88311.1"/>
    <property type="molecule type" value="Genomic_DNA"/>
</dbReference>
<sequence>MGDSGDVNMNDGLSDVKPIYYRTPNPPGLPPTTKINGIEHDTVWTKDSRHYVAHRSMFRTGYTVFQDIYTTTHPEMWPYRLGAPSTTARCDPLSLHWGLQILEDAGFINYSPNGPGINYDPRGPEDLEYPKGRWVGDGDTWDDNELEERIHPLLREEHWRDIDPNDYSLLLPAILMATFFYALSSPDCWYVFEDPKRGSCVNVKVPETLSEAQQWTAFEKLEQMGMWTSWGIAENVVDMGNAYTSCRARRVSDKYIEASAPRTCQTKIVLSPVYLTVLEASKGLDRQGQAYQECLDHSMDVGGVPEDRKIKIDPSSARSRTTLHLALTMIHELAHAFCKAHFPDTSSGHTYHVEPWLAENRSNEMGYSWEQRLMGGVLQPLEVRTSSLSFKDQNIDLVYAPFGFYFNERWDLTRPELERTRERVKTIDPAGYERQNLYYPIPQRHIHEMYTKEMWLRQIPRFGWGAIKVPKIRDWAVCM</sequence>
<proteinExistence type="predicted"/>
<name>A0A4S9Y995_AURPU</name>